<reference evidence="4" key="1">
    <citation type="journal article" date="2017" name="Nature">
        <title>The sunflower genome provides insights into oil metabolism, flowering and Asterid evolution.</title>
        <authorList>
            <person name="Badouin H."/>
            <person name="Gouzy J."/>
            <person name="Grassa C.J."/>
            <person name="Murat F."/>
            <person name="Staton S.E."/>
            <person name="Cottret L."/>
            <person name="Lelandais-Briere C."/>
            <person name="Owens G.L."/>
            <person name="Carrere S."/>
            <person name="Mayjonade B."/>
            <person name="Legrand L."/>
            <person name="Gill N."/>
            <person name="Kane N.C."/>
            <person name="Bowers J.E."/>
            <person name="Hubner S."/>
            <person name="Bellec A."/>
            <person name="Berard A."/>
            <person name="Berges H."/>
            <person name="Blanchet N."/>
            <person name="Boniface M.C."/>
            <person name="Brunel D."/>
            <person name="Catrice O."/>
            <person name="Chaidir N."/>
            <person name="Claudel C."/>
            <person name="Donnadieu C."/>
            <person name="Faraut T."/>
            <person name="Fievet G."/>
            <person name="Helmstetter N."/>
            <person name="King M."/>
            <person name="Knapp S.J."/>
            <person name="Lai Z."/>
            <person name="Le Paslier M.C."/>
            <person name="Lippi Y."/>
            <person name="Lorenzon L."/>
            <person name="Mandel J.R."/>
            <person name="Marage G."/>
            <person name="Marchand G."/>
            <person name="Marquand E."/>
            <person name="Bret-Mestries E."/>
            <person name="Morien E."/>
            <person name="Nambeesan S."/>
            <person name="Nguyen T."/>
            <person name="Pegot-Espagnet P."/>
            <person name="Pouilly N."/>
            <person name="Raftis F."/>
            <person name="Sallet E."/>
            <person name="Schiex T."/>
            <person name="Thomas J."/>
            <person name="Vandecasteele C."/>
            <person name="Vares D."/>
            <person name="Vear F."/>
            <person name="Vautrin S."/>
            <person name="Crespi M."/>
            <person name="Mangin B."/>
            <person name="Burke J.M."/>
            <person name="Salse J."/>
            <person name="Munos S."/>
            <person name="Vincourt P."/>
            <person name="Rieseberg L.H."/>
            <person name="Langlade N.B."/>
        </authorList>
    </citation>
    <scope>NUCLEOTIDE SEQUENCE</scope>
    <source>
        <tissue evidence="4">Leaves</tissue>
    </source>
</reference>
<feature type="domain" description="CCHC-type" evidence="3">
    <location>
        <begin position="272"/>
        <end position="287"/>
    </location>
</feature>
<proteinExistence type="predicted"/>
<dbReference type="GO" id="GO:0008270">
    <property type="term" value="F:zinc ion binding"/>
    <property type="evidence" value="ECO:0007669"/>
    <property type="project" value="UniProtKB-KW"/>
</dbReference>
<dbReference type="InterPro" id="IPR001878">
    <property type="entry name" value="Znf_CCHC"/>
</dbReference>
<keyword evidence="1" id="KW-0863">Zinc-finger</keyword>
<dbReference type="PROSITE" id="PS50158">
    <property type="entry name" value="ZF_CCHC"/>
    <property type="match status" value="1"/>
</dbReference>
<evidence type="ECO:0000256" key="2">
    <source>
        <dbReference type="SAM" id="MobiDB-lite"/>
    </source>
</evidence>
<accession>A0A9K3J6T2</accession>
<dbReference type="PANTHER" id="PTHR47481:SF3">
    <property type="entry name" value="GAG-POLYPEPTIDE OF LTR COPIA-TYPE-RELATED"/>
    <property type="match status" value="1"/>
</dbReference>
<dbReference type="EMBL" id="MNCJ02000319">
    <property type="protein sequence ID" value="KAF5809876.1"/>
    <property type="molecule type" value="Genomic_DNA"/>
</dbReference>
<evidence type="ECO:0000256" key="1">
    <source>
        <dbReference type="PROSITE-ProRule" id="PRU00047"/>
    </source>
</evidence>
<keyword evidence="1" id="KW-0479">Metal-binding</keyword>
<keyword evidence="5" id="KW-1185">Reference proteome</keyword>
<keyword evidence="1" id="KW-0862">Zinc</keyword>
<dbReference type="Pfam" id="PF14223">
    <property type="entry name" value="Retrotran_gag_2"/>
    <property type="match status" value="1"/>
</dbReference>
<evidence type="ECO:0000259" key="3">
    <source>
        <dbReference type="PROSITE" id="PS50158"/>
    </source>
</evidence>
<dbReference type="Gramene" id="mRNA:HanXRQr2_Chr04g0162631">
    <property type="protein sequence ID" value="mRNA:HanXRQr2_Chr04g0162631"/>
    <property type="gene ID" value="HanXRQr2_Chr04g0162631"/>
</dbReference>
<keyword evidence="4" id="KW-0808">Transferase</keyword>
<name>A0A9K3J6T2_HELAN</name>
<gene>
    <name evidence="4" type="ORF">HanXRQr2_Chr04g0162631</name>
</gene>
<reference evidence="4" key="2">
    <citation type="submission" date="2020-06" db="EMBL/GenBank/DDBJ databases">
        <title>Helianthus annuus Genome sequencing and assembly Release 2.</title>
        <authorList>
            <person name="Gouzy J."/>
            <person name="Langlade N."/>
            <person name="Munos S."/>
        </authorList>
    </citation>
    <scope>NUCLEOTIDE SEQUENCE</scope>
    <source>
        <tissue evidence="4">Leaves</tissue>
    </source>
</reference>
<dbReference type="AlphaFoldDB" id="A0A9K3J6T2"/>
<feature type="region of interest" description="Disordered" evidence="2">
    <location>
        <begin position="219"/>
        <end position="262"/>
    </location>
</feature>
<dbReference type="PANTHER" id="PTHR47481">
    <property type="match status" value="1"/>
</dbReference>
<feature type="region of interest" description="Disordered" evidence="2">
    <location>
        <begin position="317"/>
        <end position="342"/>
    </location>
</feature>
<dbReference type="GO" id="GO:0003964">
    <property type="term" value="F:RNA-directed DNA polymerase activity"/>
    <property type="evidence" value="ECO:0007669"/>
    <property type="project" value="UniProtKB-KW"/>
</dbReference>
<protein>
    <submittedName>
        <fullName evidence="4">RNA-directed DNA polymerase</fullName>
        <ecNumber evidence="4">2.7.7.49</ecNumber>
    </submittedName>
</protein>
<evidence type="ECO:0000313" key="4">
    <source>
        <dbReference type="EMBL" id="KAF5809876.1"/>
    </source>
</evidence>
<dbReference type="Proteomes" id="UP000215914">
    <property type="component" value="Unassembled WGS sequence"/>
</dbReference>
<comment type="caution">
    <text evidence="4">The sequence shown here is derived from an EMBL/GenBank/DDBJ whole genome shotgun (WGS) entry which is preliminary data.</text>
</comment>
<dbReference type="EC" id="2.7.7.49" evidence="4"/>
<dbReference type="GO" id="GO:0003676">
    <property type="term" value="F:nucleic acid binding"/>
    <property type="evidence" value="ECO:0007669"/>
    <property type="project" value="InterPro"/>
</dbReference>
<organism evidence="4 5">
    <name type="scientific">Helianthus annuus</name>
    <name type="common">Common sunflower</name>
    <dbReference type="NCBI Taxonomy" id="4232"/>
    <lineage>
        <taxon>Eukaryota</taxon>
        <taxon>Viridiplantae</taxon>
        <taxon>Streptophyta</taxon>
        <taxon>Embryophyta</taxon>
        <taxon>Tracheophyta</taxon>
        <taxon>Spermatophyta</taxon>
        <taxon>Magnoliopsida</taxon>
        <taxon>eudicotyledons</taxon>
        <taxon>Gunneridae</taxon>
        <taxon>Pentapetalae</taxon>
        <taxon>asterids</taxon>
        <taxon>campanulids</taxon>
        <taxon>Asterales</taxon>
        <taxon>Asteraceae</taxon>
        <taxon>Asteroideae</taxon>
        <taxon>Heliantheae alliance</taxon>
        <taxon>Heliantheae</taxon>
        <taxon>Helianthus</taxon>
    </lineage>
</organism>
<evidence type="ECO:0000313" key="5">
    <source>
        <dbReference type="Proteomes" id="UP000215914"/>
    </source>
</evidence>
<keyword evidence="4" id="KW-0548">Nucleotidyltransferase</keyword>
<keyword evidence="4" id="KW-0695">RNA-directed DNA polymerase</keyword>
<sequence length="342" mass="37112">MSTSKTSNDSLSMTALLHSLKIQLSSTNFLLWRSQIWPLLSDLDLIGHVDGIATAPPEVLTTDGKTPANPQYTAWMAADRHAVILINSSLSEEAVSVTVGLTTARAIWQALTNEYCNASVERVHNIRDKLRSLVKGSDSVAEFGRKFKGLCDQLSAIGHAVSDSDKLHWFTAGLGVDYISFTSIVRASRPSPSFQDLVAQAESHEVLVRELQSYNSSSMAFVAQSSRPPRRGGRGDNRGYRNYRGGRNNRGGRGNNGFRYNNRNSYGPSHPCQLCGLHGHVASSCPSHVSYPTSEAHLANSFQAQCQINPNNASWYADSGATDHKTQSTGSGNEAGPGSRKM</sequence>